<evidence type="ECO:0000313" key="8">
    <source>
        <dbReference type="EMBL" id="MCD1125895.1"/>
    </source>
</evidence>
<reference evidence="8" key="1">
    <citation type="submission" date="2021-11" db="EMBL/GenBank/DDBJ databases">
        <title>Jinshanibacter sp. isolated from one year old Eriocheir sinensis.</title>
        <authorList>
            <person name="Li J.-Y."/>
            <person name="He W."/>
            <person name="Gao T.-H."/>
        </authorList>
    </citation>
    <scope>NUCLEOTIDE SEQUENCE</scope>
    <source>
        <strain evidence="8">LJY008</strain>
    </source>
</reference>
<feature type="chain" id="PRO_5040840324" evidence="6">
    <location>
        <begin position="24"/>
        <end position="265"/>
    </location>
</feature>
<feature type="domain" description="OmpA-like" evidence="7">
    <location>
        <begin position="140"/>
        <end position="263"/>
    </location>
</feature>
<evidence type="ECO:0000256" key="5">
    <source>
        <dbReference type="PROSITE-ProRule" id="PRU00473"/>
    </source>
</evidence>
<dbReference type="PRINTS" id="PR01021">
    <property type="entry name" value="OMPADOMAIN"/>
</dbReference>
<dbReference type="PROSITE" id="PS51123">
    <property type="entry name" value="OMPA_2"/>
    <property type="match status" value="1"/>
</dbReference>
<dbReference type="InterPro" id="IPR007450">
    <property type="entry name" value="BamE_dom"/>
</dbReference>
<evidence type="ECO:0000256" key="1">
    <source>
        <dbReference type="ARBA" id="ARBA00004442"/>
    </source>
</evidence>
<accession>A0A9X1MXB6</accession>
<dbReference type="CDD" id="cd07185">
    <property type="entry name" value="OmpA_C-like"/>
    <property type="match status" value="1"/>
</dbReference>
<comment type="caution">
    <text evidence="8">The sequence shown here is derived from an EMBL/GenBank/DDBJ whole genome shotgun (WGS) entry which is preliminary data.</text>
</comment>
<comment type="subcellular location">
    <subcellularLocation>
        <location evidence="1">Cell outer membrane</location>
    </subcellularLocation>
</comment>
<evidence type="ECO:0000256" key="3">
    <source>
        <dbReference type="ARBA" id="ARBA00023136"/>
    </source>
</evidence>
<evidence type="ECO:0000256" key="2">
    <source>
        <dbReference type="ARBA" id="ARBA00022729"/>
    </source>
</evidence>
<evidence type="ECO:0000256" key="6">
    <source>
        <dbReference type="SAM" id="SignalP"/>
    </source>
</evidence>
<dbReference type="InterPro" id="IPR036737">
    <property type="entry name" value="OmpA-like_sf"/>
</dbReference>
<dbReference type="Gene3D" id="3.30.1330.60">
    <property type="entry name" value="OmpA-like domain"/>
    <property type="match status" value="1"/>
</dbReference>
<evidence type="ECO:0000256" key="4">
    <source>
        <dbReference type="ARBA" id="ARBA00023237"/>
    </source>
</evidence>
<keyword evidence="9" id="KW-1185">Reference proteome</keyword>
<dbReference type="RefSeq" id="WP_230608910.1">
    <property type="nucleotide sequence ID" value="NZ_JAJNAG010000012.1"/>
</dbReference>
<evidence type="ECO:0000313" key="9">
    <source>
        <dbReference type="Proteomes" id="UP001139171"/>
    </source>
</evidence>
<dbReference type="InterPro" id="IPR050330">
    <property type="entry name" value="Bact_OuterMem_StrucFunc"/>
</dbReference>
<dbReference type="Gene3D" id="3.30.1450.10">
    <property type="match status" value="1"/>
</dbReference>
<dbReference type="Proteomes" id="UP001139171">
    <property type="component" value="Unassembled WGS sequence"/>
</dbReference>
<dbReference type="PANTHER" id="PTHR30329:SF21">
    <property type="entry name" value="LIPOPROTEIN YIAD-RELATED"/>
    <property type="match status" value="1"/>
</dbReference>
<dbReference type="InterPro" id="IPR006664">
    <property type="entry name" value="OMP_bac"/>
</dbReference>
<dbReference type="Pfam" id="PF00691">
    <property type="entry name" value="OmpA"/>
    <property type="match status" value="1"/>
</dbReference>
<gene>
    <name evidence="8" type="ORF">LPW36_07735</name>
</gene>
<keyword evidence="4" id="KW-0998">Cell outer membrane</keyword>
<dbReference type="InterPro" id="IPR037873">
    <property type="entry name" value="BamE-like"/>
</dbReference>
<dbReference type="GO" id="GO:0009279">
    <property type="term" value="C:cell outer membrane"/>
    <property type="evidence" value="ECO:0007669"/>
    <property type="project" value="UniProtKB-SubCell"/>
</dbReference>
<keyword evidence="2 6" id="KW-0732">Signal</keyword>
<sequence>MMIVHSKPARLAMVLGSFLLLSACTRSISDVDSQGKTSTPVFPDVSNAVREEGSFVNLDNLKQVRPGMTKVQLYELIGVPHFDEGVLRVKEWDYIFHFTKADKTILTCQYKVLFDSDMKAQSFYFLPENCLDRLSGTPLVAHHDLSVESLFAFDQATLSAKGIEQIETFSSGLKGIGLESKHIIVTGHTDRFGGKAYNQHLSLARAESVKRQMVKNGISASIIEVRGKGDSEPRVFCPGNQSAAVIECLAPNRRMSVDVINSQSK</sequence>
<name>A0A9X1MXB6_9GAMM</name>
<dbReference type="SUPFAM" id="SSF103088">
    <property type="entry name" value="OmpA-like"/>
    <property type="match status" value="1"/>
</dbReference>
<evidence type="ECO:0000259" key="7">
    <source>
        <dbReference type="PROSITE" id="PS51123"/>
    </source>
</evidence>
<dbReference type="Pfam" id="PF04355">
    <property type="entry name" value="BamE"/>
    <property type="match status" value="1"/>
</dbReference>
<protein>
    <submittedName>
        <fullName evidence="8">OmpA family protein</fullName>
    </submittedName>
</protein>
<organism evidence="8 9">
    <name type="scientific">Limnobaculum eriocheiris</name>
    <dbReference type="NCBI Taxonomy" id="2897391"/>
    <lineage>
        <taxon>Bacteria</taxon>
        <taxon>Pseudomonadati</taxon>
        <taxon>Pseudomonadota</taxon>
        <taxon>Gammaproteobacteria</taxon>
        <taxon>Enterobacterales</taxon>
        <taxon>Budviciaceae</taxon>
        <taxon>Limnobaculum</taxon>
    </lineage>
</organism>
<feature type="signal peptide" evidence="6">
    <location>
        <begin position="1"/>
        <end position="23"/>
    </location>
</feature>
<dbReference type="InterPro" id="IPR006665">
    <property type="entry name" value="OmpA-like"/>
</dbReference>
<dbReference type="PROSITE" id="PS51257">
    <property type="entry name" value="PROKAR_LIPOPROTEIN"/>
    <property type="match status" value="1"/>
</dbReference>
<dbReference type="AlphaFoldDB" id="A0A9X1MXB6"/>
<dbReference type="PANTHER" id="PTHR30329">
    <property type="entry name" value="STATOR ELEMENT OF FLAGELLAR MOTOR COMPLEX"/>
    <property type="match status" value="1"/>
</dbReference>
<dbReference type="EMBL" id="JAJNAG010000012">
    <property type="protein sequence ID" value="MCD1125895.1"/>
    <property type="molecule type" value="Genomic_DNA"/>
</dbReference>
<keyword evidence="3 5" id="KW-0472">Membrane</keyword>
<proteinExistence type="predicted"/>